<dbReference type="EC" id="3.1.3.26" evidence="6"/>
<organism evidence="6 7">
    <name type="scientific">Sphaerobacter thermophilus (strain ATCC 49802 / DSM 20745 / KCCM 41009 / NCIMB 13125 / S 6022)</name>
    <dbReference type="NCBI Taxonomy" id="479434"/>
    <lineage>
        <taxon>Bacteria</taxon>
        <taxon>Pseudomonadati</taxon>
        <taxon>Thermomicrobiota</taxon>
        <taxon>Thermomicrobia</taxon>
        <taxon>Sphaerobacterales</taxon>
        <taxon>Sphaerobacterineae</taxon>
        <taxon>Sphaerobacteraceae</taxon>
        <taxon>Sphaerobacter</taxon>
    </lineage>
</organism>
<reference evidence="7" key="1">
    <citation type="submission" date="2009-11" db="EMBL/GenBank/DDBJ databases">
        <title>The complete chromosome 1 of Sphaerobacter thermophilus DSM 20745.</title>
        <authorList>
            <person name="Lucas S."/>
            <person name="Copeland A."/>
            <person name="Lapidus A."/>
            <person name="Glavina del Rio T."/>
            <person name="Dalin E."/>
            <person name="Tice H."/>
            <person name="Bruce D."/>
            <person name="Goodwin L."/>
            <person name="Pitluck S."/>
            <person name="Kyrpides N."/>
            <person name="Mavromatis K."/>
            <person name="Ivanova N."/>
            <person name="Mikhailova N."/>
            <person name="LaButti K.M."/>
            <person name="Clum A."/>
            <person name="Sun H.I."/>
            <person name="Brettin T."/>
            <person name="Detter J.C."/>
            <person name="Han C."/>
            <person name="Larimer F."/>
            <person name="Land M."/>
            <person name="Hauser L."/>
            <person name="Markowitz V."/>
            <person name="Cheng J.F."/>
            <person name="Hugenholtz P."/>
            <person name="Woyke T."/>
            <person name="Wu D."/>
            <person name="Steenblock K."/>
            <person name="Schneider S."/>
            <person name="Pukall R."/>
            <person name="Goeker M."/>
            <person name="Klenk H.P."/>
            <person name="Eisen J.A."/>
        </authorList>
    </citation>
    <scope>NUCLEOTIDE SEQUENCE [LARGE SCALE GENOMIC DNA]</scope>
    <source>
        <strain evidence="7">ATCC 49802 / DSM 20745 / S 6022</strain>
    </source>
</reference>
<dbReference type="Proteomes" id="UP000002027">
    <property type="component" value="Chromosome 1"/>
</dbReference>
<dbReference type="InParanoid" id="D1C489"/>
<evidence type="ECO:0000313" key="6">
    <source>
        <dbReference type="EMBL" id="ACZ39056.1"/>
    </source>
</evidence>
<dbReference type="PANTHER" id="PTHR30290:SF38">
    <property type="entry name" value="D,D-DIPEPTIDE-BINDING PERIPLASMIC PROTEIN DDPA-RELATED"/>
    <property type="match status" value="1"/>
</dbReference>
<dbReference type="Pfam" id="PF00496">
    <property type="entry name" value="SBP_bac_5"/>
    <property type="match status" value="1"/>
</dbReference>
<evidence type="ECO:0000313" key="7">
    <source>
        <dbReference type="Proteomes" id="UP000002027"/>
    </source>
</evidence>
<dbReference type="eggNOG" id="COG0747">
    <property type="taxonomic scope" value="Bacteria"/>
</dbReference>
<evidence type="ECO:0000256" key="4">
    <source>
        <dbReference type="SAM" id="Phobius"/>
    </source>
</evidence>
<dbReference type="STRING" id="479434.Sthe_1622"/>
<feature type="domain" description="Solute-binding protein family 5" evidence="5">
    <location>
        <begin position="128"/>
        <end position="478"/>
    </location>
</feature>
<feature type="compositionally biased region" description="Low complexity" evidence="3">
    <location>
        <begin position="71"/>
        <end position="80"/>
    </location>
</feature>
<keyword evidence="4" id="KW-0472">Membrane</keyword>
<feature type="transmembrane region" description="Helical" evidence="4">
    <location>
        <begin position="21"/>
        <end position="40"/>
    </location>
</feature>
<dbReference type="PIRSF" id="PIRSF002741">
    <property type="entry name" value="MppA"/>
    <property type="match status" value="1"/>
</dbReference>
<gene>
    <name evidence="6" type="ordered locus">Sthe_1622</name>
</gene>
<evidence type="ECO:0000256" key="1">
    <source>
        <dbReference type="ARBA" id="ARBA00005695"/>
    </source>
</evidence>
<evidence type="ECO:0000256" key="2">
    <source>
        <dbReference type="ARBA" id="ARBA00022729"/>
    </source>
</evidence>
<keyword evidence="2" id="KW-0732">Signal</keyword>
<feature type="compositionally biased region" description="Polar residues" evidence="3">
    <location>
        <begin position="61"/>
        <end position="70"/>
    </location>
</feature>
<dbReference type="GO" id="GO:0015833">
    <property type="term" value="P:peptide transport"/>
    <property type="evidence" value="ECO:0007669"/>
    <property type="project" value="TreeGrafter"/>
</dbReference>
<protein>
    <submittedName>
        <fullName evidence="6">4-phytase</fullName>
        <ecNumber evidence="6">3.1.3.26</ecNumber>
    </submittedName>
</protein>
<dbReference type="SUPFAM" id="SSF53850">
    <property type="entry name" value="Periplasmic binding protein-like II"/>
    <property type="match status" value="1"/>
</dbReference>
<dbReference type="Gene3D" id="3.90.76.10">
    <property type="entry name" value="Dipeptide-binding Protein, Domain 1"/>
    <property type="match status" value="1"/>
</dbReference>
<dbReference type="InterPro" id="IPR030678">
    <property type="entry name" value="Peptide/Ni-bd"/>
</dbReference>
<dbReference type="InterPro" id="IPR000914">
    <property type="entry name" value="SBP_5_dom"/>
</dbReference>
<keyword evidence="4" id="KW-1133">Transmembrane helix</keyword>
<dbReference type="GO" id="GO:0030288">
    <property type="term" value="C:outer membrane-bounded periplasmic space"/>
    <property type="evidence" value="ECO:0007669"/>
    <property type="project" value="UniProtKB-ARBA"/>
</dbReference>
<evidence type="ECO:0000259" key="5">
    <source>
        <dbReference type="Pfam" id="PF00496"/>
    </source>
</evidence>
<dbReference type="InterPro" id="IPR039424">
    <property type="entry name" value="SBP_5"/>
</dbReference>
<accession>D1C489</accession>
<dbReference type="GO" id="GO:0008707">
    <property type="term" value="F:inositol hexakisphosphate 4-phosphatase activity"/>
    <property type="evidence" value="ECO:0007669"/>
    <property type="project" value="UniProtKB-EC"/>
</dbReference>
<dbReference type="Gene3D" id="3.10.105.10">
    <property type="entry name" value="Dipeptide-binding Protein, Domain 3"/>
    <property type="match status" value="1"/>
</dbReference>
<feature type="region of interest" description="Disordered" evidence="3">
    <location>
        <begin position="44"/>
        <end position="85"/>
    </location>
</feature>
<dbReference type="Gene3D" id="3.40.190.10">
    <property type="entry name" value="Periplasmic binding protein-like II"/>
    <property type="match status" value="1"/>
</dbReference>
<name>D1C489_SPHTD</name>
<keyword evidence="6" id="KW-0378">Hydrolase</keyword>
<dbReference type="CDD" id="cd00995">
    <property type="entry name" value="PBP2_NikA_DppA_OppA_like"/>
    <property type="match status" value="1"/>
</dbReference>
<keyword evidence="4" id="KW-0812">Transmembrane</keyword>
<dbReference type="EMBL" id="CP001823">
    <property type="protein sequence ID" value="ACZ39056.1"/>
    <property type="molecule type" value="Genomic_DNA"/>
</dbReference>
<dbReference type="RefSeq" id="WP_012872103.1">
    <property type="nucleotide sequence ID" value="NC_013523.1"/>
</dbReference>
<proteinExistence type="inferred from homology"/>
<dbReference type="HOGENOM" id="CLU_017028_7_3_0"/>
<dbReference type="PANTHER" id="PTHR30290">
    <property type="entry name" value="PERIPLASMIC BINDING COMPONENT OF ABC TRANSPORTER"/>
    <property type="match status" value="1"/>
</dbReference>
<sequence>MDAREPLDLRTIAKRQSSRRTFLVRATLGLSGLAVVPLLAACGGGSTEESPATEPAGDQTGGSTQASPGTGSSESGNEGEPVYGGTLITLGHTDVPGLSPEDAGPTVEWSLVTQIHNGLLEIDENYELESVLAERHEVTEDGLTYTFTLRQGVKFHDGEEFNADDVVYSYEWYRNPENASIEQQSFAGVESVEATDPYTVVVRMSEPNAAFLIRGATAFIIPEHYHSQVGQDQYRTAPIGTGAFKLKEWRAAEYTVLEAFEDHFRGRPYLDEYRLNVVPEPSVRAIALETGEAHSSVWQLAVEDNQRLEATGEFTVFKAPSVSVNHFPLNHNLPQLAEKEVRQAMMYAIDRQAVIDDVFNGEAVIATSNLAPVLEFWYNPDVKEYPYDPDEARRILDEAGWTVGSDGIREKNGVKLSFTCGVITGDQARRPEAELVQQYLREVGIDMQIREVPDASGSMRRGELDAAVFNWTYGGSGGEPDPSDTLRSDGFNNFSQYQSERMDELIDQGLREVDPERRREIYNEIQALVAEDVPFLYMMYWQWYTLYSKQVKGLPESALSPTQTYRKAYQFWLDPNA</sequence>
<reference evidence="6 7" key="2">
    <citation type="journal article" date="2010" name="Stand. Genomic Sci.">
        <title>Complete genome sequence of Desulfohalobium retbaense type strain (HR(100)).</title>
        <authorList>
            <person name="Spring S."/>
            <person name="Nolan M."/>
            <person name="Lapidus A."/>
            <person name="Glavina Del Rio T."/>
            <person name="Copeland A."/>
            <person name="Tice H."/>
            <person name="Cheng J.F."/>
            <person name="Lucas S."/>
            <person name="Land M."/>
            <person name="Chen F."/>
            <person name="Bruce D."/>
            <person name="Goodwin L."/>
            <person name="Pitluck S."/>
            <person name="Ivanova N."/>
            <person name="Mavromatis K."/>
            <person name="Mikhailova N."/>
            <person name="Pati A."/>
            <person name="Chen A."/>
            <person name="Palaniappan K."/>
            <person name="Hauser L."/>
            <person name="Chang Y.J."/>
            <person name="Jeffries C.D."/>
            <person name="Munk C."/>
            <person name="Kiss H."/>
            <person name="Chain P."/>
            <person name="Han C."/>
            <person name="Brettin T."/>
            <person name="Detter J.C."/>
            <person name="Schuler E."/>
            <person name="Goker M."/>
            <person name="Rohde M."/>
            <person name="Bristow J."/>
            <person name="Eisen J.A."/>
            <person name="Markowitz V."/>
            <person name="Hugenholtz P."/>
            <person name="Kyrpides N.C."/>
            <person name="Klenk H.P."/>
        </authorList>
    </citation>
    <scope>NUCLEOTIDE SEQUENCE [LARGE SCALE GENOMIC DNA]</scope>
    <source>
        <strain evidence="7">ATCC 49802 / DSM 20745 / S 6022</strain>
    </source>
</reference>
<dbReference type="KEGG" id="sti:Sthe_1622"/>
<comment type="similarity">
    <text evidence="1">Belongs to the bacterial solute-binding protein 5 family.</text>
</comment>
<keyword evidence="7" id="KW-1185">Reference proteome</keyword>
<dbReference type="GO" id="GO:0043190">
    <property type="term" value="C:ATP-binding cassette (ABC) transporter complex"/>
    <property type="evidence" value="ECO:0007669"/>
    <property type="project" value="InterPro"/>
</dbReference>
<dbReference type="GO" id="GO:1904680">
    <property type="term" value="F:peptide transmembrane transporter activity"/>
    <property type="evidence" value="ECO:0007669"/>
    <property type="project" value="TreeGrafter"/>
</dbReference>
<evidence type="ECO:0000256" key="3">
    <source>
        <dbReference type="SAM" id="MobiDB-lite"/>
    </source>
</evidence>
<dbReference type="AlphaFoldDB" id="D1C489"/>